<feature type="transmembrane region" description="Helical" evidence="6">
    <location>
        <begin position="44"/>
        <end position="63"/>
    </location>
</feature>
<feature type="transmembrane region" description="Helical" evidence="6">
    <location>
        <begin position="138"/>
        <end position="158"/>
    </location>
</feature>
<comment type="caution">
    <text evidence="7">The sequence shown here is derived from an EMBL/GenBank/DDBJ whole genome shotgun (WGS) entry which is preliminary data.</text>
</comment>
<dbReference type="PANTHER" id="PTHR33545:SF5">
    <property type="entry name" value="UPF0750 MEMBRANE PROTEIN YITT"/>
    <property type="match status" value="1"/>
</dbReference>
<evidence type="ECO:0000313" key="7">
    <source>
        <dbReference type="EMBL" id="MFC7392003.1"/>
    </source>
</evidence>
<evidence type="ECO:0000256" key="5">
    <source>
        <dbReference type="ARBA" id="ARBA00023136"/>
    </source>
</evidence>
<organism evidence="7 8">
    <name type="scientific">Scopulibacillus cellulosilyticus</name>
    <dbReference type="NCBI Taxonomy" id="2665665"/>
    <lineage>
        <taxon>Bacteria</taxon>
        <taxon>Bacillati</taxon>
        <taxon>Bacillota</taxon>
        <taxon>Bacilli</taxon>
        <taxon>Bacillales</taxon>
        <taxon>Sporolactobacillaceae</taxon>
        <taxon>Scopulibacillus</taxon>
    </lineage>
</organism>
<evidence type="ECO:0000256" key="2">
    <source>
        <dbReference type="ARBA" id="ARBA00022475"/>
    </source>
</evidence>
<evidence type="ECO:0000256" key="3">
    <source>
        <dbReference type="ARBA" id="ARBA00022692"/>
    </source>
</evidence>
<feature type="transmembrane region" description="Helical" evidence="6">
    <location>
        <begin position="97"/>
        <end position="118"/>
    </location>
</feature>
<dbReference type="PANTHER" id="PTHR33545">
    <property type="entry name" value="UPF0750 MEMBRANE PROTEIN YITT-RELATED"/>
    <property type="match status" value="1"/>
</dbReference>
<feature type="transmembrane region" description="Helical" evidence="6">
    <location>
        <begin position="5"/>
        <end position="24"/>
    </location>
</feature>
<keyword evidence="4 6" id="KW-1133">Transmembrane helix</keyword>
<feature type="transmembrane region" description="Helical" evidence="6">
    <location>
        <begin position="164"/>
        <end position="188"/>
    </location>
</feature>
<evidence type="ECO:0000256" key="1">
    <source>
        <dbReference type="ARBA" id="ARBA00004651"/>
    </source>
</evidence>
<dbReference type="InterPro" id="IPR051461">
    <property type="entry name" value="UPF0750_membrane"/>
</dbReference>
<keyword evidence="5 6" id="KW-0472">Membrane</keyword>
<dbReference type="RefSeq" id="WP_380963582.1">
    <property type="nucleotide sequence ID" value="NZ_JBHTCO010000004.1"/>
</dbReference>
<dbReference type="EMBL" id="JBHTCO010000004">
    <property type="protein sequence ID" value="MFC7392003.1"/>
    <property type="molecule type" value="Genomic_DNA"/>
</dbReference>
<keyword evidence="8" id="KW-1185">Reference proteome</keyword>
<reference evidence="8" key="1">
    <citation type="journal article" date="2019" name="Int. J. Syst. Evol. Microbiol.">
        <title>The Global Catalogue of Microorganisms (GCM) 10K type strain sequencing project: providing services to taxonomists for standard genome sequencing and annotation.</title>
        <authorList>
            <consortium name="The Broad Institute Genomics Platform"/>
            <consortium name="The Broad Institute Genome Sequencing Center for Infectious Disease"/>
            <person name="Wu L."/>
            <person name="Ma J."/>
        </authorList>
    </citation>
    <scope>NUCLEOTIDE SEQUENCE [LARGE SCALE GENOMIC DNA]</scope>
    <source>
        <strain evidence="8">CGMCC 1.16305</strain>
    </source>
</reference>
<comment type="subcellular location">
    <subcellularLocation>
        <location evidence="1">Cell membrane</location>
        <topology evidence="1">Multi-pass membrane protein</topology>
    </subcellularLocation>
</comment>
<gene>
    <name evidence="7" type="ORF">ACFQRG_03330</name>
</gene>
<dbReference type="Pfam" id="PF02588">
    <property type="entry name" value="YitT_membrane"/>
    <property type="match status" value="1"/>
</dbReference>
<proteinExistence type="predicted"/>
<dbReference type="Proteomes" id="UP001596505">
    <property type="component" value="Unassembled WGS sequence"/>
</dbReference>
<feature type="transmembrane region" description="Helical" evidence="6">
    <location>
        <begin position="70"/>
        <end position="91"/>
    </location>
</feature>
<keyword evidence="3 6" id="KW-0812">Transmembrane</keyword>
<evidence type="ECO:0000256" key="4">
    <source>
        <dbReference type="ARBA" id="ARBA00022989"/>
    </source>
</evidence>
<dbReference type="InterPro" id="IPR003740">
    <property type="entry name" value="YitT"/>
</dbReference>
<evidence type="ECO:0000256" key="6">
    <source>
        <dbReference type="SAM" id="Phobius"/>
    </source>
</evidence>
<protein>
    <submittedName>
        <fullName evidence="7">YitT family protein</fullName>
    </submittedName>
</protein>
<sequence>MIEKFLSMIMGSILLSIGIDGFLVPNHLLDGGIIGIGLILKYIWGFKVGLTIIILSLPIYIFAWFYKRSVFYNGLHGLLISSFFMDLFSPLNSLFHIPIYFDAVIGGCLVGIGVGLMLRKQCSTGGLDLLSQFIAEKLSINVGGVIFIFDGIILLTGHKTIGVNFFYSAVVVLLVALMTVCLTMGATFDKDNAF</sequence>
<accession>A0ABW2PXA3</accession>
<name>A0ABW2PXA3_9BACL</name>
<keyword evidence="2" id="KW-1003">Cell membrane</keyword>
<evidence type="ECO:0000313" key="8">
    <source>
        <dbReference type="Proteomes" id="UP001596505"/>
    </source>
</evidence>